<dbReference type="GO" id="GO:0004672">
    <property type="term" value="F:protein kinase activity"/>
    <property type="evidence" value="ECO:0007669"/>
    <property type="project" value="InterPro"/>
</dbReference>
<dbReference type="Gene3D" id="1.10.510.10">
    <property type="entry name" value="Transferase(Phosphotransferase) domain 1"/>
    <property type="match status" value="1"/>
</dbReference>
<dbReference type="EMBL" id="JANBVO010000088">
    <property type="protein sequence ID" value="KAJ9130467.1"/>
    <property type="molecule type" value="Genomic_DNA"/>
</dbReference>
<accession>A0AA38VD06</accession>
<dbReference type="PANTHER" id="PTHR48011:SF4">
    <property type="entry name" value="MITOGEN-ACTIVATED PROTEIN KINASE KINASE KINASE 19"/>
    <property type="match status" value="1"/>
</dbReference>
<dbReference type="InterPro" id="IPR052751">
    <property type="entry name" value="Plant_MAPKKK"/>
</dbReference>
<sequence length="266" mass="30445">MSPEITNWEEVTFFSEEFDSQTGEFQCTTFAVVHDDVVYFGQLNIPKVEISFQQLSSALSPIPDYDIFPAWPPADVQLTQAPETVPADVYIKRPSLALYDVFKEHHVLHLLSQGLIEEAQVMELLSRHPHPNIIRYYGCRVRRRRITGLVLDRYPADLTNYLKNGLGTIDKEPFMQALESAIHHLHSLGWAHNDLNPTNILVNEAGMPILIDLGSSHEIGKKLTTSRGTKGWIDEDMKDYTTSEKRHDIYALAKIRVWLDEPTFEE</sequence>
<organism evidence="2 3">
    <name type="scientific">Pleurostoma richardsiae</name>
    <dbReference type="NCBI Taxonomy" id="41990"/>
    <lineage>
        <taxon>Eukaryota</taxon>
        <taxon>Fungi</taxon>
        <taxon>Dikarya</taxon>
        <taxon>Ascomycota</taxon>
        <taxon>Pezizomycotina</taxon>
        <taxon>Sordariomycetes</taxon>
        <taxon>Sordariomycetidae</taxon>
        <taxon>Calosphaeriales</taxon>
        <taxon>Pleurostomataceae</taxon>
        <taxon>Pleurostoma</taxon>
    </lineage>
</organism>
<dbReference type="Proteomes" id="UP001174694">
    <property type="component" value="Unassembled WGS sequence"/>
</dbReference>
<keyword evidence="2" id="KW-0418">Kinase</keyword>
<proteinExistence type="predicted"/>
<dbReference type="GO" id="GO:0005524">
    <property type="term" value="F:ATP binding"/>
    <property type="evidence" value="ECO:0007669"/>
    <property type="project" value="InterPro"/>
</dbReference>
<evidence type="ECO:0000259" key="1">
    <source>
        <dbReference type="PROSITE" id="PS50011"/>
    </source>
</evidence>
<feature type="domain" description="Protein kinase" evidence="1">
    <location>
        <begin position="34"/>
        <end position="266"/>
    </location>
</feature>
<evidence type="ECO:0000313" key="3">
    <source>
        <dbReference type="Proteomes" id="UP001174694"/>
    </source>
</evidence>
<dbReference type="InterPro" id="IPR011009">
    <property type="entry name" value="Kinase-like_dom_sf"/>
</dbReference>
<comment type="caution">
    <text evidence="2">The sequence shown here is derived from an EMBL/GenBank/DDBJ whole genome shotgun (WGS) entry which is preliminary data.</text>
</comment>
<dbReference type="Pfam" id="PF00069">
    <property type="entry name" value="Pkinase"/>
    <property type="match status" value="1"/>
</dbReference>
<evidence type="ECO:0000313" key="2">
    <source>
        <dbReference type="EMBL" id="KAJ9130467.1"/>
    </source>
</evidence>
<dbReference type="PROSITE" id="PS50011">
    <property type="entry name" value="PROTEIN_KINASE_DOM"/>
    <property type="match status" value="1"/>
</dbReference>
<name>A0AA38VD06_9PEZI</name>
<keyword evidence="2" id="KW-0808">Transferase</keyword>
<keyword evidence="3" id="KW-1185">Reference proteome</keyword>
<dbReference type="GO" id="GO:0007165">
    <property type="term" value="P:signal transduction"/>
    <property type="evidence" value="ECO:0007669"/>
    <property type="project" value="TreeGrafter"/>
</dbReference>
<dbReference type="SUPFAM" id="SSF56112">
    <property type="entry name" value="Protein kinase-like (PK-like)"/>
    <property type="match status" value="1"/>
</dbReference>
<dbReference type="InterPro" id="IPR000719">
    <property type="entry name" value="Prot_kinase_dom"/>
</dbReference>
<dbReference type="AlphaFoldDB" id="A0AA38VD06"/>
<protein>
    <submittedName>
        <fullName evidence="2">MAP kinase kinase kinase win1</fullName>
    </submittedName>
</protein>
<gene>
    <name evidence="2" type="ORF">NKR23_g12189</name>
</gene>
<dbReference type="PANTHER" id="PTHR48011">
    <property type="entry name" value="CCR4-NOT TRANSCRIPTIONAL COMPLEX SUBUNIT CAF120-RELATED"/>
    <property type="match status" value="1"/>
</dbReference>
<reference evidence="2" key="1">
    <citation type="submission" date="2022-07" db="EMBL/GenBank/DDBJ databases">
        <title>Fungi with potential for degradation of polypropylene.</title>
        <authorList>
            <person name="Gostincar C."/>
        </authorList>
    </citation>
    <scope>NUCLEOTIDE SEQUENCE</scope>
    <source>
        <strain evidence="2">EXF-13308</strain>
    </source>
</reference>